<proteinExistence type="predicted"/>
<reference evidence="2 3" key="1">
    <citation type="submission" date="2015-10" db="EMBL/GenBank/DDBJ databases">
        <title>Full genome of DAOMC 229536 Phialocephala scopiformis, a fungal endophyte of spruce producing the potent anti-insectan compound rugulosin.</title>
        <authorList>
            <consortium name="DOE Joint Genome Institute"/>
            <person name="Walker A.K."/>
            <person name="Frasz S.L."/>
            <person name="Seifert K.A."/>
            <person name="Miller J.D."/>
            <person name="Mondo S.J."/>
            <person name="Labutti K."/>
            <person name="Lipzen A."/>
            <person name="Dockter R."/>
            <person name="Kennedy M."/>
            <person name="Grigoriev I.V."/>
            <person name="Spatafora J.W."/>
        </authorList>
    </citation>
    <scope>NUCLEOTIDE SEQUENCE [LARGE SCALE GENOMIC DNA]</scope>
    <source>
        <strain evidence="2 3">CBS 120377</strain>
    </source>
</reference>
<gene>
    <name evidence="2" type="ORF">LY89DRAFT_736677</name>
</gene>
<dbReference type="AlphaFoldDB" id="A0A194X0F2"/>
<dbReference type="Proteomes" id="UP000070700">
    <property type="component" value="Unassembled WGS sequence"/>
</dbReference>
<protein>
    <submittedName>
        <fullName evidence="2">Uncharacterized protein</fullName>
    </submittedName>
</protein>
<dbReference type="EMBL" id="KQ947421">
    <property type="protein sequence ID" value="KUJ13673.1"/>
    <property type="molecule type" value="Genomic_DNA"/>
</dbReference>
<dbReference type="RefSeq" id="XP_018068028.1">
    <property type="nucleotide sequence ID" value="XM_018220159.1"/>
</dbReference>
<feature type="compositionally biased region" description="Polar residues" evidence="1">
    <location>
        <begin position="18"/>
        <end position="35"/>
    </location>
</feature>
<organism evidence="2 3">
    <name type="scientific">Mollisia scopiformis</name>
    <name type="common">Conifer needle endophyte fungus</name>
    <name type="synonym">Phialocephala scopiformis</name>
    <dbReference type="NCBI Taxonomy" id="149040"/>
    <lineage>
        <taxon>Eukaryota</taxon>
        <taxon>Fungi</taxon>
        <taxon>Dikarya</taxon>
        <taxon>Ascomycota</taxon>
        <taxon>Pezizomycotina</taxon>
        <taxon>Leotiomycetes</taxon>
        <taxon>Helotiales</taxon>
        <taxon>Mollisiaceae</taxon>
        <taxon>Mollisia</taxon>
    </lineage>
</organism>
<evidence type="ECO:0000313" key="3">
    <source>
        <dbReference type="Proteomes" id="UP000070700"/>
    </source>
</evidence>
<feature type="region of interest" description="Disordered" evidence="1">
    <location>
        <begin position="1"/>
        <end position="37"/>
    </location>
</feature>
<sequence>MAEPLPNLNPAVEDGFDSDNTSSTVTTPRGSTPTSPVLKLADAADHSTISLPESVNNHAEQGAMEANSMHSAMTQGTSTEHIASKDEPRTMNNSLERGLYMPGWGTEEDSTAASHNVEAELLAAAAQEQAFAISRSLMAHEQAMQPHPMDPIQHHPAPNWGSIQVNSYESDAPTDASFSARQHASLNELAVASSADKGNNRVEDHSTKSLYDALNTVSIACFGSRSSTDAGSGDAPVCTRPTFHNDEVIVSAQTKLAKIVNTPSSSRHSSMMNQDGACSNVESREGRQTAEKGVQATGIAAASSQANVDGVPRVNTVRYPRSSIYSGNANASSSVHAAGVECLPTSPNMSHAVPKKTMKHLMTSATSDPRLRYDVQK</sequence>
<dbReference type="InParanoid" id="A0A194X0F2"/>
<evidence type="ECO:0000313" key="2">
    <source>
        <dbReference type="EMBL" id="KUJ13673.1"/>
    </source>
</evidence>
<accession>A0A194X0F2</accession>
<dbReference type="GeneID" id="28829885"/>
<evidence type="ECO:0000256" key="1">
    <source>
        <dbReference type="SAM" id="MobiDB-lite"/>
    </source>
</evidence>
<name>A0A194X0F2_MOLSC</name>
<dbReference type="KEGG" id="psco:LY89DRAFT_736677"/>
<feature type="region of interest" description="Disordered" evidence="1">
    <location>
        <begin position="146"/>
        <end position="177"/>
    </location>
</feature>
<keyword evidence="3" id="KW-1185">Reference proteome</keyword>